<dbReference type="CDD" id="cd02513">
    <property type="entry name" value="CMP-NeuAc_Synthase"/>
    <property type="match status" value="1"/>
</dbReference>
<sequence length="225" mass="24271">MIGDRKVLAIVPARGGSQRLIAKNARSLAGRPMVAWTLEAARGSAFIDHLVVSTDDPAVAATATEMGWPPPFVRPDHLSGATASVIDAIEHAMEQIGGDWDYVVLLQPTSPLRTAADIDNAIRLCDEADAPAVFGVSPLPKPANFYGRIEPDGRYQPGGVDLDRTVVINGAVYVGRPEILLRDRTFQSEGALAYVMPFERSWDVDTPAEFAVCEALFPFQASEKP</sequence>
<dbReference type="InterPro" id="IPR050793">
    <property type="entry name" value="CMP-NeuNAc_synthase"/>
</dbReference>
<proteinExistence type="predicted"/>
<dbReference type="InterPro" id="IPR003329">
    <property type="entry name" value="Cytidylyl_trans"/>
</dbReference>
<name>A0A7W6JB34_9CAUL</name>
<dbReference type="PANTHER" id="PTHR21485:SF6">
    <property type="entry name" value="N-ACYLNEURAMINATE CYTIDYLYLTRANSFERASE-RELATED"/>
    <property type="match status" value="1"/>
</dbReference>
<dbReference type="Proteomes" id="UP000529946">
    <property type="component" value="Unassembled WGS sequence"/>
</dbReference>
<reference evidence="1 2" key="1">
    <citation type="submission" date="2020-08" db="EMBL/GenBank/DDBJ databases">
        <title>Genomic Encyclopedia of Type Strains, Phase IV (KMG-IV): sequencing the most valuable type-strain genomes for metagenomic binning, comparative biology and taxonomic classification.</title>
        <authorList>
            <person name="Goeker M."/>
        </authorList>
    </citation>
    <scope>NUCLEOTIDE SEQUENCE [LARGE SCALE GENOMIC DNA]</scope>
    <source>
        <strain evidence="1 2">DSM 23960</strain>
    </source>
</reference>
<dbReference type="InterPro" id="IPR029044">
    <property type="entry name" value="Nucleotide-diphossugar_trans"/>
</dbReference>
<dbReference type="AlphaFoldDB" id="A0A7W6JB34"/>
<gene>
    <name evidence="1" type="ORF">GGR12_000663</name>
</gene>
<evidence type="ECO:0000313" key="1">
    <source>
        <dbReference type="EMBL" id="MBB4081824.1"/>
    </source>
</evidence>
<keyword evidence="2" id="KW-1185">Reference proteome</keyword>
<dbReference type="EMBL" id="JACIDM010000001">
    <property type="protein sequence ID" value="MBB4081824.1"/>
    <property type="molecule type" value="Genomic_DNA"/>
</dbReference>
<keyword evidence="1" id="KW-0808">Transferase</keyword>
<evidence type="ECO:0000313" key="2">
    <source>
        <dbReference type="Proteomes" id="UP000529946"/>
    </source>
</evidence>
<dbReference type="GO" id="GO:0008781">
    <property type="term" value="F:N-acylneuraminate cytidylyltransferase activity"/>
    <property type="evidence" value="ECO:0007669"/>
    <property type="project" value="UniProtKB-EC"/>
</dbReference>
<comment type="caution">
    <text evidence="1">The sequence shown here is derived from an EMBL/GenBank/DDBJ whole genome shotgun (WGS) entry which is preliminary data.</text>
</comment>
<dbReference type="PANTHER" id="PTHR21485">
    <property type="entry name" value="HAD SUPERFAMILY MEMBERS CMAS AND KDSC"/>
    <property type="match status" value="1"/>
</dbReference>
<accession>A0A7W6JB34</accession>
<protein>
    <submittedName>
        <fullName evidence="1">N-acylneuraminate cytidylyltransferase</fullName>
        <ecNumber evidence="1">2.7.7.43</ecNumber>
    </submittedName>
</protein>
<dbReference type="EC" id="2.7.7.43" evidence="1"/>
<dbReference type="Gene3D" id="3.90.550.10">
    <property type="entry name" value="Spore Coat Polysaccharide Biosynthesis Protein SpsA, Chain A"/>
    <property type="match status" value="1"/>
</dbReference>
<dbReference type="Pfam" id="PF02348">
    <property type="entry name" value="CTP_transf_3"/>
    <property type="match status" value="1"/>
</dbReference>
<dbReference type="SUPFAM" id="SSF53448">
    <property type="entry name" value="Nucleotide-diphospho-sugar transferases"/>
    <property type="match status" value="1"/>
</dbReference>
<dbReference type="RefSeq" id="WP_183202884.1">
    <property type="nucleotide sequence ID" value="NZ_BAAAER010000005.1"/>
</dbReference>
<organism evidence="1 2">
    <name type="scientific">Brevundimonas lenta</name>
    <dbReference type="NCBI Taxonomy" id="424796"/>
    <lineage>
        <taxon>Bacteria</taxon>
        <taxon>Pseudomonadati</taxon>
        <taxon>Pseudomonadota</taxon>
        <taxon>Alphaproteobacteria</taxon>
        <taxon>Caulobacterales</taxon>
        <taxon>Caulobacteraceae</taxon>
        <taxon>Brevundimonas</taxon>
    </lineage>
</organism>
<keyword evidence="1" id="KW-0548">Nucleotidyltransferase</keyword>